<accession>A0A517ZG52</accession>
<sequence length="262" mass="28571">MARFTKYAPGQFCWVDLMAHDGPQALEFYGKLFGWEAEQQDTQGGPPYYILKLDGESVGGFGEMNPEMKEAGMPPVWSSYVNVEDAAATTERVEALGGQVRMPVMQVMDAGWMSVITDPAGAAVCLWQANQTCGATLANVPNTWCWSELLTPSVKNGAKFYEDLFGWTTHREEAGDDYWCFHVGGRRHAGALNLTPEMGPIPPHWGVYFSVANVQASCSTLTDLGGSVIRPPFEVGVGHIAVVTDPQGGHFNFIEMTVPADE</sequence>
<feature type="domain" description="VOC" evidence="1">
    <location>
        <begin position="143"/>
        <end position="256"/>
    </location>
</feature>
<dbReference type="SUPFAM" id="SSF54593">
    <property type="entry name" value="Glyoxalase/Bleomycin resistance protein/Dihydroxybiphenyl dioxygenase"/>
    <property type="match status" value="2"/>
</dbReference>
<dbReference type="InterPro" id="IPR037523">
    <property type="entry name" value="VOC_core"/>
</dbReference>
<dbReference type="PROSITE" id="PS51819">
    <property type="entry name" value="VOC"/>
    <property type="match status" value="2"/>
</dbReference>
<dbReference type="Proteomes" id="UP000320496">
    <property type="component" value="Chromosome"/>
</dbReference>
<organism evidence="2 3">
    <name type="scientific">Maioricimonas rarisocia</name>
    <dbReference type="NCBI Taxonomy" id="2528026"/>
    <lineage>
        <taxon>Bacteria</taxon>
        <taxon>Pseudomonadati</taxon>
        <taxon>Planctomycetota</taxon>
        <taxon>Planctomycetia</taxon>
        <taxon>Planctomycetales</taxon>
        <taxon>Planctomycetaceae</taxon>
        <taxon>Maioricimonas</taxon>
    </lineage>
</organism>
<dbReference type="InterPro" id="IPR029068">
    <property type="entry name" value="Glyas_Bleomycin-R_OHBP_Dase"/>
</dbReference>
<gene>
    <name evidence="2" type="ORF">Mal4_57890</name>
</gene>
<evidence type="ECO:0000259" key="1">
    <source>
        <dbReference type="PROSITE" id="PS51819"/>
    </source>
</evidence>
<feature type="domain" description="VOC" evidence="1">
    <location>
        <begin position="11"/>
        <end position="129"/>
    </location>
</feature>
<dbReference type="Gene3D" id="3.10.180.10">
    <property type="entry name" value="2,3-Dihydroxybiphenyl 1,2-Dioxygenase, domain 1"/>
    <property type="match status" value="2"/>
</dbReference>
<reference evidence="2 3" key="1">
    <citation type="submission" date="2019-02" db="EMBL/GenBank/DDBJ databases">
        <title>Deep-cultivation of Planctomycetes and their phenomic and genomic characterization uncovers novel biology.</title>
        <authorList>
            <person name="Wiegand S."/>
            <person name="Jogler M."/>
            <person name="Boedeker C."/>
            <person name="Pinto D."/>
            <person name="Vollmers J."/>
            <person name="Rivas-Marin E."/>
            <person name="Kohn T."/>
            <person name="Peeters S.H."/>
            <person name="Heuer A."/>
            <person name="Rast P."/>
            <person name="Oberbeckmann S."/>
            <person name="Bunk B."/>
            <person name="Jeske O."/>
            <person name="Meyerdierks A."/>
            <person name="Storesund J.E."/>
            <person name="Kallscheuer N."/>
            <person name="Luecker S."/>
            <person name="Lage O.M."/>
            <person name="Pohl T."/>
            <person name="Merkel B.J."/>
            <person name="Hornburger P."/>
            <person name="Mueller R.-W."/>
            <person name="Bruemmer F."/>
            <person name="Labrenz M."/>
            <person name="Spormann A.M."/>
            <person name="Op den Camp H."/>
            <person name="Overmann J."/>
            <person name="Amann R."/>
            <person name="Jetten M.S.M."/>
            <person name="Mascher T."/>
            <person name="Medema M.H."/>
            <person name="Devos D.P."/>
            <person name="Kaster A.-K."/>
            <person name="Ovreas L."/>
            <person name="Rohde M."/>
            <person name="Galperin M.Y."/>
            <person name="Jogler C."/>
        </authorList>
    </citation>
    <scope>NUCLEOTIDE SEQUENCE [LARGE SCALE GENOMIC DNA]</scope>
    <source>
        <strain evidence="2 3">Mal4</strain>
    </source>
</reference>
<dbReference type="Pfam" id="PF00903">
    <property type="entry name" value="Glyoxalase"/>
    <property type="match status" value="2"/>
</dbReference>
<dbReference type="PANTHER" id="PTHR33993:SF14">
    <property type="entry name" value="GB|AAF24581.1"/>
    <property type="match status" value="1"/>
</dbReference>
<proteinExistence type="predicted"/>
<dbReference type="RefSeq" id="WP_145372802.1">
    <property type="nucleotide sequence ID" value="NZ_CP036275.1"/>
</dbReference>
<dbReference type="PANTHER" id="PTHR33993">
    <property type="entry name" value="GLYOXALASE-RELATED"/>
    <property type="match status" value="1"/>
</dbReference>
<dbReference type="AlphaFoldDB" id="A0A517ZG52"/>
<evidence type="ECO:0000313" key="2">
    <source>
        <dbReference type="EMBL" id="QDU41422.1"/>
    </source>
</evidence>
<evidence type="ECO:0000313" key="3">
    <source>
        <dbReference type="Proteomes" id="UP000320496"/>
    </source>
</evidence>
<dbReference type="InterPro" id="IPR004360">
    <property type="entry name" value="Glyas_Fos-R_dOase_dom"/>
</dbReference>
<dbReference type="InterPro" id="IPR052164">
    <property type="entry name" value="Anthracycline_SecMetBiosynth"/>
</dbReference>
<dbReference type="KEGG" id="mri:Mal4_57890"/>
<keyword evidence="3" id="KW-1185">Reference proteome</keyword>
<dbReference type="CDD" id="cd07247">
    <property type="entry name" value="SgaA_N_like"/>
    <property type="match status" value="2"/>
</dbReference>
<dbReference type="EMBL" id="CP036275">
    <property type="protein sequence ID" value="QDU41422.1"/>
    <property type="molecule type" value="Genomic_DNA"/>
</dbReference>
<name>A0A517ZG52_9PLAN</name>
<protein>
    <submittedName>
        <fullName evidence="2">27 kDa antigen Cfp30B</fullName>
    </submittedName>
</protein>
<dbReference type="OrthoDB" id="9804235at2"/>